<dbReference type="Pfam" id="PF08395">
    <property type="entry name" value="7tm_7"/>
    <property type="match status" value="1"/>
</dbReference>
<comment type="subcellular location">
    <subcellularLocation>
        <location evidence="1">Membrane</location>
        <topology evidence="1">Multi-pass membrane protein</topology>
    </subcellularLocation>
</comment>
<keyword evidence="5" id="KW-0675">Receptor</keyword>
<dbReference type="EMBL" id="JARBDR010000214">
    <property type="protein sequence ID" value="KAJ8318365.1"/>
    <property type="molecule type" value="Genomic_DNA"/>
</dbReference>
<comment type="caution">
    <text evidence="7">The sequence shown here is derived from an EMBL/GenBank/DDBJ whole genome shotgun (WGS) entry which is preliminary data.</text>
</comment>
<protein>
    <recommendedName>
        <fullName evidence="9">Gustatory receptor</fullName>
    </recommendedName>
</protein>
<evidence type="ECO:0000256" key="4">
    <source>
        <dbReference type="ARBA" id="ARBA00023136"/>
    </source>
</evidence>
<dbReference type="PANTHER" id="PTHR21421">
    <property type="entry name" value="GUSTATORY RECEPTOR"/>
    <property type="match status" value="1"/>
</dbReference>
<feature type="transmembrane region" description="Helical" evidence="6">
    <location>
        <begin position="144"/>
        <end position="166"/>
    </location>
</feature>
<evidence type="ECO:0000256" key="1">
    <source>
        <dbReference type="ARBA" id="ARBA00004141"/>
    </source>
</evidence>
<evidence type="ECO:0000256" key="6">
    <source>
        <dbReference type="SAM" id="Phobius"/>
    </source>
</evidence>
<evidence type="ECO:0000256" key="2">
    <source>
        <dbReference type="ARBA" id="ARBA00022692"/>
    </source>
</evidence>
<dbReference type="PANTHER" id="PTHR21421:SF29">
    <property type="entry name" value="GUSTATORY RECEPTOR 5A FOR TREHALOSE-RELATED"/>
    <property type="match status" value="1"/>
</dbReference>
<organism evidence="7 8">
    <name type="scientific">Tegillarca granosa</name>
    <name type="common">Malaysian cockle</name>
    <name type="synonym">Anadara granosa</name>
    <dbReference type="NCBI Taxonomy" id="220873"/>
    <lineage>
        <taxon>Eukaryota</taxon>
        <taxon>Metazoa</taxon>
        <taxon>Spiralia</taxon>
        <taxon>Lophotrochozoa</taxon>
        <taxon>Mollusca</taxon>
        <taxon>Bivalvia</taxon>
        <taxon>Autobranchia</taxon>
        <taxon>Pteriomorphia</taxon>
        <taxon>Arcoida</taxon>
        <taxon>Arcoidea</taxon>
        <taxon>Arcidae</taxon>
        <taxon>Tegillarca</taxon>
    </lineage>
</organism>
<sequence length="348" mass="39936">MPLSDVKAPKQAWNRPKNIKRILRPLLYCLKFTGLLHTVDVSQDSDPKDVPKPKRCCSVYKVYAIIVILILWYKFGFSLLSFRDATRFDGFVCNEIITSTWFFQVAGIAVNNYLKCNLWSDLFKKWDKISDDLKIDTEKTMKKCVITCHVWLICAFSFTTIGFILNPTLQSPIPGTSYDVAVVFRVVFVITYFYFVTTWYLLTSIFAIIAFGAYRVYQHYNKKLKDALVGNGKFVGEIEKYRLQHYTLTRFLGTADRMLSAYVFFTIGTIIPLIIITLYFVVFQTIDTFSYIATWWSVSLSMVQLTVVFIGGGLVNHVMSVFLNQLTSNPIGFTALGLFTIDRSTIIT</sequence>
<name>A0ABQ9FM74_TEGGR</name>
<keyword evidence="4 6" id="KW-0472">Membrane</keyword>
<feature type="transmembrane region" description="Helical" evidence="6">
    <location>
        <begin position="186"/>
        <end position="214"/>
    </location>
</feature>
<evidence type="ECO:0000313" key="7">
    <source>
        <dbReference type="EMBL" id="KAJ8318365.1"/>
    </source>
</evidence>
<keyword evidence="3 6" id="KW-1133">Transmembrane helix</keyword>
<feature type="non-terminal residue" evidence="7">
    <location>
        <position position="348"/>
    </location>
</feature>
<reference evidence="7 8" key="1">
    <citation type="submission" date="2022-12" db="EMBL/GenBank/DDBJ databases">
        <title>Chromosome-level genome of Tegillarca granosa.</title>
        <authorList>
            <person name="Kim J."/>
        </authorList>
    </citation>
    <scope>NUCLEOTIDE SEQUENCE [LARGE SCALE GENOMIC DNA]</scope>
    <source>
        <strain evidence="7">Teg-2019</strain>
        <tissue evidence="7">Adductor muscle</tissue>
    </source>
</reference>
<gene>
    <name evidence="7" type="ORF">KUTeg_003456</name>
</gene>
<keyword evidence="2 6" id="KW-0812">Transmembrane</keyword>
<feature type="transmembrane region" description="Helical" evidence="6">
    <location>
        <begin position="294"/>
        <end position="315"/>
    </location>
</feature>
<dbReference type="InterPro" id="IPR013604">
    <property type="entry name" value="7TM_chemorcpt"/>
</dbReference>
<dbReference type="Proteomes" id="UP001217089">
    <property type="component" value="Unassembled WGS sequence"/>
</dbReference>
<evidence type="ECO:0000256" key="3">
    <source>
        <dbReference type="ARBA" id="ARBA00022989"/>
    </source>
</evidence>
<feature type="transmembrane region" description="Helical" evidence="6">
    <location>
        <begin position="59"/>
        <end position="80"/>
    </location>
</feature>
<evidence type="ECO:0000313" key="8">
    <source>
        <dbReference type="Proteomes" id="UP001217089"/>
    </source>
</evidence>
<proteinExistence type="predicted"/>
<keyword evidence="8" id="KW-1185">Reference proteome</keyword>
<accession>A0ABQ9FM74</accession>
<feature type="transmembrane region" description="Helical" evidence="6">
    <location>
        <begin position="259"/>
        <end position="282"/>
    </location>
</feature>
<evidence type="ECO:0008006" key="9">
    <source>
        <dbReference type="Google" id="ProtNLM"/>
    </source>
</evidence>
<evidence type="ECO:0000256" key="5">
    <source>
        <dbReference type="ARBA" id="ARBA00023170"/>
    </source>
</evidence>